<feature type="compositionally biased region" description="Basic and acidic residues" evidence="2">
    <location>
        <begin position="692"/>
        <end position="708"/>
    </location>
</feature>
<feature type="compositionally biased region" description="Low complexity" evidence="2">
    <location>
        <begin position="1105"/>
        <end position="1117"/>
    </location>
</feature>
<dbReference type="Proteomes" id="UP000242913">
    <property type="component" value="Unassembled WGS sequence"/>
</dbReference>
<dbReference type="GO" id="GO:0003729">
    <property type="term" value="F:mRNA binding"/>
    <property type="evidence" value="ECO:0007669"/>
    <property type="project" value="TreeGrafter"/>
</dbReference>
<evidence type="ECO:0000259" key="3">
    <source>
        <dbReference type="SMART" id="SM00543"/>
    </source>
</evidence>
<dbReference type="Gene3D" id="1.25.40.180">
    <property type="match status" value="1"/>
</dbReference>
<feature type="compositionally biased region" description="Basic and acidic residues" evidence="2">
    <location>
        <begin position="468"/>
        <end position="486"/>
    </location>
</feature>
<feature type="region of interest" description="Disordered" evidence="2">
    <location>
        <begin position="1059"/>
        <end position="1195"/>
    </location>
</feature>
<feature type="region of interest" description="Disordered" evidence="2">
    <location>
        <begin position="674"/>
        <end position="733"/>
    </location>
</feature>
<dbReference type="PANTHER" id="PTHR23253:SF78">
    <property type="entry name" value="EUKARYOTIC TRANSLATION INITIATION FACTOR 4G1, ISOFORM B-RELATED"/>
    <property type="match status" value="1"/>
</dbReference>
<organism evidence="4 5">
    <name type="scientific">Onchocerca flexuosa</name>
    <dbReference type="NCBI Taxonomy" id="387005"/>
    <lineage>
        <taxon>Eukaryota</taxon>
        <taxon>Metazoa</taxon>
        <taxon>Ecdysozoa</taxon>
        <taxon>Nematoda</taxon>
        <taxon>Chromadorea</taxon>
        <taxon>Rhabditida</taxon>
        <taxon>Spirurina</taxon>
        <taxon>Spiruromorpha</taxon>
        <taxon>Filarioidea</taxon>
        <taxon>Onchocercidae</taxon>
        <taxon>Onchocerca</taxon>
    </lineage>
</organism>
<feature type="region of interest" description="Disordered" evidence="2">
    <location>
        <begin position="514"/>
        <end position="542"/>
    </location>
</feature>
<keyword evidence="1" id="KW-0175">Coiled coil</keyword>
<feature type="region of interest" description="Disordered" evidence="2">
    <location>
        <begin position="467"/>
        <end position="487"/>
    </location>
</feature>
<dbReference type="SUPFAM" id="SSF48371">
    <property type="entry name" value="ARM repeat"/>
    <property type="match status" value="1"/>
</dbReference>
<feature type="region of interest" description="Disordered" evidence="2">
    <location>
        <begin position="650"/>
        <end position="669"/>
    </location>
</feature>
<evidence type="ECO:0000256" key="2">
    <source>
        <dbReference type="SAM" id="MobiDB-lite"/>
    </source>
</evidence>
<proteinExistence type="predicted"/>
<feature type="compositionally biased region" description="Polar residues" evidence="2">
    <location>
        <begin position="29"/>
        <end position="48"/>
    </location>
</feature>
<name>A0A238BRE1_9BILA</name>
<dbReference type="Pfam" id="PF02854">
    <property type="entry name" value="MIF4G"/>
    <property type="match status" value="1"/>
</dbReference>
<accession>A0A238BRE1</accession>
<protein>
    <recommendedName>
        <fullName evidence="3">MIF4G domain-containing protein</fullName>
    </recommendedName>
</protein>
<gene>
    <name evidence="4" type="ORF">X798_05765</name>
</gene>
<feature type="coiled-coil region" evidence="1">
    <location>
        <begin position="832"/>
        <end position="871"/>
    </location>
</feature>
<feature type="compositionally biased region" description="Basic and acidic residues" evidence="2">
    <location>
        <begin position="715"/>
        <end position="733"/>
    </location>
</feature>
<feature type="compositionally biased region" description="Low complexity" evidence="2">
    <location>
        <begin position="248"/>
        <end position="259"/>
    </location>
</feature>
<dbReference type="InterPro" id="IPR016024">
    <property type="entry name" value="ARM-type_fold"/>
</dbReference>
<feature type="compositionally biased region" description="Acidic residues" evidence="2">
    <location>
        <begin position="520"/>
        <end position="532"/>
    </location>
</feature>
<feature type="compositionally biased region" description="Low complexity" evidence="2">
    <location>
        <begin position="1168"/>
        <end position="1181"/>
    </location>
</feature>
<feature type="region of interest" description="Disordered" evidence="2">
    <location>
        <begin position="248"/>
        <end position="274"/>
    </location>
</feature>
<feature type="region of interest" description="Disordered" evidence="2">
    <location>
        <begin position="342"/>
        <end position="363"/>
    </location>
</feature>
<feature type="region of interest" description="Disordered" evidence="2">
    <location>
        <begin position="566"/>
        <end position="587"/>
    </location>
</feature>
<dbReference type="InterPro" id="IPR003890">
    <property type="entry name" value="MIF4G-like_typ-3"/>
</dbReference>
<dbReference type="PANTHER" id="PTHR23253">
    <property type="entry name" value="EUKARYOTIC TRANSLATION INITIATION FACTOR 4 GAMMA"/>
    <property type="match status" value="1"/>
</dbReference>
<dbReference type="OrthoDB" id="514777at2759"/>
<feature type="compositionally biased region" description="Polar residues" evidence="2">
    <location>
        <begin position="1118"/>
        <end position="1132"/>
    </location>
</feature>
<feature type="domain" description="MIF4G" evidence="3">
    <location>
        <begin position="746"/>
        <end position="1005"/>
    </location>
</feature>
<dbReference type="SMART" id="SM00543">
    <property type="entry name" value="MIF4G"/>
    <property type="match status" value="1"/>
</dbReference>
<dbReference type="EMBL" id="KZ270038">
    <property type="protein sequence ID" value="OZC07240.1"/>
    <property type="molecule type" value="Genomic_DNA"/>
</dbReference>
<evidence type="ECO:0000313" key="4">
    <source>
        <dbReference type="EMBL" id="OZC07240.1"/>
    </source>
</evidence>
<dbReference type="GO" id="GO:0003743">
    <property type="term" value="F:translation initiation factor activity"/>
    <property type="evidence" value="ECO:0007669"/>
    <property type="project" value="TreeGrafter"/>
</dbReference>
<feature type="region of interest" description="Disordered" evidence="2">
    <location>
        <begin position="1"/>
        <end position="111"/>
    </location>
</feature>
<reference evidence="4 5" key="1">
    <citation type="submission" date="2015-12" db="EMBL/GenBank/DDBJ databases">
        <title>Draft genome of the nematode, Onchocerca flexuosa.</title>
        <authorList>
            <person name="Mitreva M."/>
        </authorList>
    </citation>
    <scope>NUCLEOTIDE SEQUENCE [LARGE SCALE GENOMIC DNA]</scope>
    <source>
        <strain evidence="4">Red Deer</strain>
    </source>
</reference>
<evidence type="ECO:0000313" key="5">
    <source>
        <dbReference type="Proteomes" id="UP000242913"/>
    </source>
</evidence>
<evidence type="ECO:0000256" key="1">
    <source>
        <dbReference type="SAM" id="Coils"/>
    </source>
</evidence>
<feature type="region of interest" description="Disordered" evidence="2">
    <location>
        <begin position="937"/>
        <end position="966"/>
    </location>
</feature>
<dbReference type="GO" id="GO:0016281">
    <property type="term" value="C:eukaryotic translation initiation factor 4F complex"/>
    <property type="evidence" value="ECO:0007669"/>
    <property type="project" value="TreeGrafter"/>
</dbReference>
<feature type="region of interest" description="Disordered" evidence="2">
    <location>
        <begin position="1221"/>
        <end position="1250"/>
    </location>
</feature>
<sequence length="1468" mass="165005">MSSGNPRGKPRRNGSIPGVSFEQVVSGFGSRNQKGAVSNLTQRTSATTRHYGGQHIVSSQVPAGVLPPGQPPQPLVNGNAGQPPQQPISFAIPSVDSAHPPHTTNQYPSVTRMPPRNLPNPSMQFAAGEAHVEGARPQQGNHQITIHTARYQTQPVQTQQNYPTSQLAYPTAPPSSMYNSNAIYSAHNFIPNSPQSFYYPPVVAPVYSYFPPAQPADYINPAAAAAARMNVGYNQNPFLIQATAAATPPAAPSTTTTTSGITSNMPQQPPQQLTKTKKILSIVDPMTNEVTNKDHIIRSEKEQQQMMQQNVENADTGKKEERDESALFKCFLRKCIKFTGVKRTPSSGQDVKREQSSSFPSNASQKFTMQVAQSVLGGTNAVTAVISTPPPMINAASLPAQAVQNDTIVDVVPRPSTSAPPESTIILPSKEIERSAPPELSVEETKVLVVEIPKSVEENDSIISVKPQELDERIEQDNKQEKESRQNIEVVTPVITKDDTERNVGTAIIVTGELAKQEQCQEDDEEDEEDEEEHQKHQSFQGADIDDNIRLLSVQGHSVVEILHEEETEKDEKFSEVEESPEAARERKKQEYIAKQKEMLQNENNVQLNERIYGHDYLFLIRDIVKDIFLDSVLPVKVSDLKDLGIDIASAPANGTIGDRQRRFDSASGPGARFIPGWVDKSQSKPKAYHGRLSDRTHSNQRERDRKRPAVNRPSIDRPNREPVKLHKAENAWKPERNIDANQKLYKNVRSLLNKLTPSTFDELSRDFLRFEVYKNKEQMGEVINIIFDKAVEEPNFCALYSDLCKMQVVKESKESKDKSKFRSALLTRCQNTFEEKRMSEINNKKTEMEKETDERKKRELKIELMEMEARERRRMLGNIGFIGQLFRHELIVPRILNWCIVHLLKNHSESPDGDEESIECAVKMLESVGKLADRQCQQQQHANFQSGSSDPHAQSAQQDHPQEAQKHEEFNTNLYFEHLKEVSTKVSNRVRFLILNLIELRNISSNCQEKKPFISFFFFFFQNKWVPRTSESGPKTLEEVHDEARREEMANRLQREQYANKKRYEGRTSLDKRNQRPVLIGRQSQDGRQYGSRVGEPSRDQKARAAGAANLVANTASRKNQTLNSVDQPQSLGARRPPFAGGAIGGGQQMDRNLLSRGTLGRGAGRGSLASRDNSQPSSREPSESRKHSRDDERNAAIAAASVVTHSASTNALRRGYAGIAAGGSSSPPSSTVDDEKKDGSQVSRGNELDEKEMFGSLYREIHEYFSDCTNIEQLFQAIMEIMIDERILNADLRRVRQAFRLLMKIGVEKTNGDIRNPRRRYVGQVICRCMQRPDIKGHALRGIADYCTQVVETELWEDNMRIWECVAEVISWSIMCEVQHFEGPRPSLGDFKEAFKNADADSRKPNALLVNVLKRLVEIEHDRDGQVSSTGMAFDEIKDLHSDSLMDELKSCQLSFGKNLYQSLLN</sequence>
<feature type="compositionally biased region" description="Polar residues" evidence="2">
    <location>
        <begin position="937"/>
        <end position="960"/>
    </location>
</feature>
<keyword evidence="5" id="KW-1185">Reference proteome</keyword>
<feature type="compositionally biased region" description="Basic and acidic residues" evidence="2">
    <location>
        <begin position="1059"/>
        <end position="1075"/>
    </location>
</feature>
<feature type="compositionally biased region" description="Basic and acidic residues" evidence="2">
    <location>
        <begin position="1182"/>
        <end position="1195"/>
    </location>
</feature>